<evidence type="ECO:0000313" key="1">
    <source>
        <dbReference type="EMBL" id="VWC00460.1"/>
    </source>
</evidence>
<proteinExistence type="predicted"/>
<dbReference type="Proteomes" id="UP000494125">
    <property type="component" value="Unassembled WGS sequence"/>
</dbReference>
<sequence length="55" mass="6037">MNGTRVGSAFGANRASHANDAIDVIVRRENDDEEGRDWARRPGRAAVRVVGVTMR</sequence>
<name>A0A6P2P059_9BURK</name>
<dbReference type="AlphaFoldDB" id="A0A6P2P059"/>
<evidence type="ECO:0000313" key="2">
    <source>
        <dbReference type="Proteomes" id="UP000494125"/>
    </source>
</evidence>
<dbReference type="EMBL" id="CABVPN010000026">
    <property type="protein sequence ID" value="VWC00460.1"/>
    <property type="molecule type" value="Genomic_DNA"/>
</dbReference>
<organism evidence="1 2">
    <name type="scientific">Burkholderia diffusa</name>
    <dbReference type="NCBI Taxonomy" id="488732"/>
    <lineage>
        <taxon>Bacteria</taxon>
        <taxon>Pseudomonadati</taxon>
        <taxon>Pseudomonadota</taxon>
        <taxon>Betaproteobacteria</taxon>
        <taxon>Burkholderiales</taxon>
        <taxon>Burkholderiaceae</taxon>
        <taxon>Burkholderia</taxon>
        <taxon>Burkholderia cepacia complex</taxon>
    </lineage>
</organism>
<protein>
    <submittedName>
        <fullName evidence="1">Uncharacterized protein</fullName>
    </submittedName>
</protein>
<reference evidence="1 2" key="1">
    <citation type="submission" date="2019-09" db="EMBL/GenBank/DDBJ databases">
        <authorList>
            <person name="Depoorter E."/>
        </authorList>
    </citation>
    <scope>NUCLEOTIDE SEQUENCE [LARGE SCALE GENOMIC DNA]</scope>
    <source>
        <strain evidence="1">LMG 24065</strain>
    </source>
</reference>
<keyword evidence="2" id="KW-1185">Reference proteome</keyword>
<gene>
    <name evidence="1" type="ORF">BDI24065_04845</name>
</gene>
<accession>A0A6P2P059</accession>